<name>A0A975U3A4_9PROT</name>
<dbReference type="Pfam" id="PF03401">
    <property type="entry name" value="TctC"/>
    <property type="match status" value="1"/>
</dbReference>
<protein>
    <submittedName>
        <fullName evidence="2">Tripartite tricarboxylate transporter substrate binding protein</fullName>
    </submittedName>
</protein>
<dbReference type="CDD" id="cd13578">
    <property type="entry name" value="PBP2_Bug27"/>
    <property type="match status" value="1"/>
</dbReference>
<dbReference type="KEGG" id="elio:KO353_05355"/>
<dbReference type="InterPro" id="IPR005064">
    <property type="entry name" value="BUG"/>
</dbReference>
<accession>A0A975U3A4</accession>
<comment type="similarity">
    <text evidence="1">Belongs to the UPF0065 (bug) family.</text>
</comment>
<dbReference type="Proteomes" id="UP000694001">
    <property type="component" value="Chromosome"/>
</dbReference>
<dbReference type="PANTHER" id="PTHR42928:SF5">
    <property type="entry name" value="BLR1237 PROTEIN"/>
    <property type="match status" value="1"/>
</dbReference>
<dbReference type="PANTHER" id="PTHR42928">
    <property type="entry name" value="TRICARBOXYLATE-BINDING PROTEIN"/>
    <property type="match status" value="1"/>
</dbReference>
<dbReference type="PIRSF" id="PIRSF017082">
    <property type="entry name" value="YflP"/>
    <property type="match status" value="1"/>
</dbReference>
<evidence type="ECO:0000313" key="2">
    <source>
        <dbReference type="EMBL" id="QXM25636.1"/>
    </source>
</evidence>
<evidence type="ECO:0000313" key="3">
    <source>
        <dbReference type="Proteomes" id="UP000694001"/>
    </source>
</evidence>
<sequence length="324" mass="34868">MKLDRRTLLAASAGAALLPRTARAQEWPTAPVRMIVPFAAGGPTDIPARLIADKMSERLPQRVVVENRTGAGVVVGTELVARAPKDGQTILYSTIAHAVLPPLFPRLSFNALEDFTQVALVAVVPMIMIVNKDLPVNTLGELITLLKNNPGKYDYGSSGNGGAVHLACELFLALAGVQANHVPYRGSSALMPDLLAGRLAFTVDVAASAITYVRSNQVKGLAISSAKRSPIAPDLPTFQEAGVPGYEAYTWHMMHVPAGTPRPIVDRINRVTNEVMALPEVKQRLTELTAETIADSTPESARAFLLAENRKWTDIIRRANITVN</sequence>
<dbReference type="RefSeq" id="WP_218286692.1">
    <property type="nucleotide sequence ID" value="NZ_CP076448.1"/>
</dbReference>
<organism evidence="2 3">
    <name type="scientific">Elioraea tepida</name>
    <dbReference type="NCBI Taxonomy" id="2843330"/>
    <lineage>
        <taxon>Bacteria</taxon>
        <taxon>Pseudomonadati</taxon>
        <taxon>Pseudomonadota</taxon>
        <taxon>Alphaproteobacteria</taxon>
        <taxon>Acetobacterales</taxon>
        <taxon>Elioraeaceae</taxon>
        <taxon>Elioraea</taxon>
    </lineage>
</organism>
<dbReference type="EMBL" id="CP076448">
    <property type="protein sequence ID" value="QXM25636.1"/>
    <property type="molecule type" value="Genomic_DNA"/>
</dbReference>
<evidence type="ECO:0000256" key="1">
    <source>
        <dbReference type="ARBA" id="ARBA00006987"/>
    </source>
</evidence>
<keyword evidence="3" id="KW-1185">Reference proteome</keyword>
<dbReference type="AlphaFoldDB" id="A0A975U3A4"/>
<gene>
    <name evidence="2" type="ORF">KO353_05355</name>
</gene>
<reference evidence="2" key="1">
    <citation type="submission" date="2021-06" db="EMBL/GenBank/DDBJ databases">
        <title>Elioraea tepida, sp. nov., a moderately thermophilic aerobic anoxygenic phototrophic bacterium isolated from an alkaline siliceous hot spring mat community in Yellowstone National Park, WY, USA.</title>
        <authorList>
            <person name="Saini M.K."/>
            <person name="Yoshida S."/>
            <person name="Sebastian A."/>
            <person name="Hirose S."/>
            <person name="Hara E."/>
            <person name="Tamaki H."/>
            <person name="Soulier N.T."/>
            <person name="Albert I."/>
            <person name="Hanada S."/>
            <person name="Bryant D.A."/>
            <person name="Tank M."/>
        </authorList>
    </citation>
    <scope>NUCLEOTIDE SEQUENCE</scope>
    <source>
        <strain evidence="2">MS-P2</strain>
    </source>
</reference>
<proteinExistence type="inferred from homology"/>